<dbReference type="SUPFAM" id="SSF56112">
    <property type="entry name" value="Protein kinase-like (PK-like)"/>
    <property type="match status" value="1"/>
</dbReference>
<sequence>MSDLTDQPRALRDEDSFDVDAMHAWLSERVPGLTGPPQVRQYAGGASNLTYLLRYPERDLILRRPPAGHKAASAHDMGREVTVQQHLAPVYRYVPEIVAFCQDPAVIGCDFYVMERLEGIILRQDLPEGMTLSAQQARLLTTRAVESLIELHQVDPVAAGLDTLGRGSGYVQRQVSGWSRRFRESHTDNVGDFAAVMSWLEEHRPDDVAQRLIHGDFRLDNLVLDGPETLNVTGVLDWEMATVGDPLMDLGCALAYWVQADDDAVMQSARRQPTNLPGMLTRAEIVDLYCGRTGFTTGNWAFYEVFGLFRLAVIAQQIYYRYHHGQTTNPAFKDFWSLVNYLEWRCKDVAGL</sequence>
<dbReference type="Gene3D" id="3.30.200.20">
    <property type="entry name" value="Phosphorylase Kinase, domain 1"/>
    <property type="match status" value="1"/>
</dbReference>
<gene>
    <name evidence="2" type="ORF">NVS88_00915</name>
</gene>
<organism evidence="2 3">
    <name type="scientific">Speluncibacter jeojiensis</name>
    <dbReference type="NCBI Taxonomy" id="2710754"/>
    <lineage>
        <taxon>Bacteria</taxon>
        <taxon>Bacillati</taxon>
        <taxon>Actinomycetota</taxon>
        <taxon>Actinomycetes</taxon>
        <taxon>Mycobacteriales</taxon>
        <taxon>Speluncibacteraceae</taxon>
        <taxon>Speluncibacter</taxon>
    </lineage>
</organism>
<dbReference type="PANTHER" id="PTHR47829:SF1">
    <property type="entry name" value="HAD FAMILY PHOSPHATASE"/>
    <property type="match status" value="1"/>
</dbReference>
<dbReference type="Gene3D" id="3.90.1200.10">
    <property type="match status" value="1"/>
</dbReference>
<dbReference type="EMBL" id="JANRHA010000001">
    <property type="protein sequence ID" value="MDG3013117.1"/>
    <property type="molecule type" value="Genomic_DNA"/>
</dbReference>
<evidence type="ECO:0000313" key="3">
    <source>
        <dbReference type="Proteomes" id="UP001152755"/>
    </source>
</evidence>
<dbReference type="RefSeq" id="WP_332518932.1">
    <property type="nucleotide sequence ID" value="NZ_JANRHA010000001.1"/>
</dbReference>
<dbReference type="CDD" id="cd05154">
    <property type="entry name" value="ACAD10_11_N-like"/>
    <property type="match status" value="1"/>
</dbReference>
<dbReference type="AlphaFoldDB" id="A0A9X4RCJ1"/>
<feature type="domain" description="Aminoglycoside phosphotransferase" evidence="1">
    <location>
        <begin position="39"/>
        <end position="270"/>
    </location>
</feature>
<accession>A0A9X4RCJ1</accession>
<name>A0A9X4RCJ1_9ACTN</name>
<dbReference type="InterPro" id="IPR041726">
    <property type="entry name" value="ACAD10_11_N"/>
</dbReference>
<dbReference type="InterPro" id="IPR011009">
    <property type="entry name" value="Kinase-like_dom_sf"/>
</dbReference>
<dbReference type="Proteomes" id="UP001152755">
    <property type="component" value="Unassembled WGS sequence"/>
</dbReference>
<evidence type="ECO:0000313" key="2">
    <source>
        <dbReference type="EMBL" id="MDG3013117.1"/>
    </source>
</evidence>
<dbReference type="InterPro" id="IPR052898">
    <property type="entry name" value="ACAD10-like"/>
</dbReference>
<keyword evidence="3" id="KW-1185">Reference proteome</keyword>
<dbReference type="PANTHER" id="PTHR47829">
    <property type="entry name" value="HYDROLASE, PUTATIVE (AFU_ORTHOLOGUE AFUA_1G12880)-RELATED"/>
    <property type="match status" value="1"/>
</dbReference>
<proteinExistence type="predicted"/>
<dbReference type="InterPro" id="IPR002575">
    <property type="entry name" value="Aminoglycoside_PTrfase"/>
</dbReference>
<evidence type="ECO:0000259" key="1">
    <source>
        <dbReference type="Pfam" id="PF01636"/>
    </source>
</evidence>
<comment type="caution">
    <text evidence="2">The sequence shown here is derived from an EMBL/GenBank/DDBJ whole genome shotgun (WGS) entry which is preliminary data.</text>
</comment>
<reference evidence="2" key="1">
    <citation type="submission" date="2022-08" db="EMBL/GenBank/DDBJ databases">
        <title>Genome analysis of Corynebacteriales strain.</title>
        <authorList>
            <person name="Lee S.D."/>
        </authorList>
    </citation>
    <scope>NUCLEOTIDE SEQUENCE</scope>
    <source>
        <strain evidence="2">D3-21</strain>
    </source>
</reference>
<dbReference type="Pfam" id="PF01636">
    <property type="entry name" value="APH"/>
    <property type="match status" value="1"/>
</dbReference>
<protein>
    <submittedName>
        <fullName evidence="2">Phosphotransferase family protein</fullName>
    </submittedName>
</protein>